<dbReference type="STRING" id="525257.HMPREF0204_10492"/>
<keyword evidence="1" id="KW-1133">Transmembrane helix</keyword>
<dbReference type="AlphaFoldDB" id="A0A3S4M8A1"/>
<name>A0A3S4M8A1_CHRGE</name>
<dbReference type="OrthoDB" id="1278398at2"/>
<keyword evidence="1" id="KW-0812">Transmembrane</keyword>
<proteinExistence type="predicted"/>
<keyword evidence="1" id="KW-0472">Membrane</keyword>
<feature type="transmembrane region" description="Helical" evidence="1">
    <location>
        <begin position="12"/>
        <end position="36"/>
    </location>
</feature>
<dbReference type="GeneID" id="93019405"/>
<feature type="transmembrane region" description="Helical" evidence="1">
    <location>
        <begin position="118"/>
        <end position="138"/>
    </location>
</feature>
<organism evidence="2 3">
    <name type="scientific">Chryseobacterium gleum</name>
    <name type="common">Flavobacterium gleum</name>
    <dbReference type="NCBI Taxonomy" id="250"/>
    <lineage>
        <taxon>Bacteria</taxon>
        <taxon>Pseudomonadati</taxon>
        <taxon>Bacteroidota</taxon>
        <taxon>Flavobacteriia</taxon>
        <taxon>Flavobacteriales</taxon>
        <taxon>Weeksellaceae</taxon>
        <taxon>Chryseobacterium group</taxon>
        <taxon>Chryseobacterium</taxon>
    </lineage>
</organism>
<feature type="transmembrane region" description="Helical" evidence="1">
    <location>
        <begin position="89"/>
        <end position="106"/>
    </location>
</feature>
<evidence type="ECO:0000313" key="3">
    <source>
        <dbReference type="Proteomes" id="UP000279227"/>
    </source>
</evidence>
<evidence type="ECO:0000256" key="1">
    <source>
        <dbReference type="SAM" id="Phobius"/>
    </source>
</evidence>
<feature type="transmembrane region" description="Helical" evidence="1">
    <location>
        <begin position="58"/>
        <end position="80"/>
    </location>
</feature>
<accession>A0A3S4M8A1</accession>
<protein>
    <submittedName>
        <fullName evidence="2">Uncharacterized protein</fullName>
    </submittedName>
</protein>
<dbReference type="KEGG" id="cgle:NCTC11432_03534"/>
<reference evidence="2 3" key="1">
    <citation type="submission" date="2018-12" db="EMBL/GenBank/DDBJ databases">
        <authorList>
            <consortium name="Pathogen Informatics"/>
        </authorList>
    </citation>
    <scope>NUCLEOTIDE SEQUENCE [LARGE SCALE GENOMIC DNA]</scope>
    <source>
        <strain evidence="2 3">NCTC11432</strain>
    </source>
</reference>
<dbReference type="RefSeq" id="WP_002982543.1">
    <property type="nucleotide sequence ID" value="NZ_CP068486.1"/>
</dbReference>
<dbReference type="EMBL" id="LR134289">
    <property type="protein sequence ID" value="VEE09959.1"/>
    <property type="molecule type" value="Genomic_DNA"/>
</dbReference>
<dbReference type="Proteomes" id="UP000279227">
    <property type="component" value="Chromosome"/>
</dbReference>
<gene>
    <name evidence="2" type="ORF">NCTC11432_03534</name>
</gene>
<evidence type="ECO:0000313" key="2">
    <source>
        <dbReference type="EMBL" id="VEE09959.1"/>
    </source>
</evidence>
<sequence>MNNLKLKSISISSIVIYLLKVWIFTNIISSFCLIIIEKLTIEEKLNKNFLFQSVFWELAFYITIIGLVLSIPTIIILALLMKMITNNKLIIILVSILLISVTFYFTGSMSMKNTKMIIPLPPFIYSIISAFLILIINFRKNSN</sequence>